<dbReference type="Gene3D" id="4.10.410.60">
    <property type="match status" value="1"/>
</dbReference>
<dbReference type="InterPro" id="IPR018265">
    <property type="entry name" value="Ribosomal_bL35_CS"/>
</dbReference>
<evidence type="ECO:0000256" key="1">
    <source>
        <dbReference type="ARBA" id="ARBA00006598"/>
    </source>
</evidence>
<dbReference type="HAMAP" id="MF_00514">
    <property type="entry name" value="Ribosomal_bL35"/>
    <property type="match status" value="1"/>
</dbReference>
<dbReference type="SUPFAM" id="SSF143034">
    <property type="entry name" value="L35p-like"/>
    <property type="match status" value="1"/>
</dbReference>
<name>A0A2A4YDJ5_UNCAE</name>
<gene>
    <name evidence="5 8" type="primary">rpmI</name>
    <name evidence="8" type="ORF">COB11_06320</name>
</gene>
<dbReference type="PROSITE" id="PS00936">
    <property type="entry name" value="RIBOSOMAL_L35"/>
    <property type="match status" value="1"/>
</dbReference>
<accession>A0A2A4YDJ5</accession>
<evidence type="ECO:0000256" key="4">
    <source>
        <dbReference type="ARBA" id="ARBA00071664"/>
    </source>
</evidence>
<keyword evidence="3 5" id="KW-0687">Ribonucleoprotein</keyword>
<dbReference type="Pfam" id="PF01632">
    <property type="entry name" value="Ribosomal_L35p"/>
    <property type="match status" value="1"/>
</dbReference>
<dbReference type="FunFam" id="4.10.410.60:FF:000001">
    <property type="entry name" value="50S ribosomal protein L35"/>
    <property type="match status" value="1"/>
</dbReference>
<dbReference type="PANTHER" id="PTHR33343">
    <property type="entry name" value="54S RIBOSOMAL PROTEIN BL35M"/>
    <property type="match status" value="1"/>
</dbReference>
<evidence type="ECO:0000256" key="7">
    <source>
        <dbReference type="SAM" id="MobiDB-lite"/>
    </source>
</evidence>
<evidence type="ECO:0000256" key="3">
    <source>
        <dbReference type="ARBA" id="ARBA00023274"/>
    </source>
</evidence>
<evidence type="ECO:0000256" key="6">
    <source>
        <dbReference type="RuleBase" id="RU000568"/>
    </source>
</evidence>
<evidence type="ECO:0000313" key="8">
    <source>
        <dbReference type="EMBL" id="PCI92896.1"/>
    </source>
</evidence>
<dbReference type="PANTHER" id="PTHR33343:SF1">
    <property type="entry name" value="LARGE RIBOSOMAL SUBUNIT PROTEIN BL35M"/>
    <property type="match status" value="1"/>
</dbReference>
<dbReference type="AlphaFoldDB" id="A0A2A4YDJ5"/>
<keyword evidence="2 5" id="KW-0689">Ribosomal protein</keyword>
<dbReference type="Proteomes" id="UP000217838">
    <property type="component" value="Unassembled WGS sequence"/>
</dbReference>
<feature type="compositionally biased region" description="Basic residues" evidence="7">
    <location>
        <begin position="35"/>
        <end position="45"/>
    </location>
</feature>
<dbReference type="GO" id="GO:0003735">
    <property type="term" value="F:structural constituent of ribosome"/>
    <property type="evidence" value="ECO:0007669"/>
    <property type="project" value="InterPro"/>
</dbReference>
<sequence>MPKMKTHKAIKARFKVTGTGKLLRFKQGRRHLLTKKSSNKKRSLRKPTTVPETHLKLYKRLMGAK</sequence>
<proteinExistence type="inferred from homology"/>
<feature type="region of interest" description="Disordered" evidence="7">
    <location>
        <begin position="35"/>
        <end position="55"/>
    </location>
</feature>
<evidence type="ECO:0000256" key="2">
    <source>
        <dbReference type="ARBA" id="ARBA00022980"/>
    </source>
</evidence>
<dbReference type="NCBIfam" id="TIGR00001">
    <property type="entry name" value="rpmI_bact"/>
    <property type="match status" value="1"/>
</dbReference>
<comment type="similarity">
    <text evidence="1 5 6">Belongs to the bacterial ribosomal protein bL35 family.</text>
</comment>
<dbReference type="InterPro" id="IPR001706">
    <property type="entry name" value="Ribosomal_bL35"/>
</dbReference>
<dbReference type="PRINTS" id="PR00064">
    <property type="entry name" value="RIBOSOMALL35"/>
</dbReference>
<evidence type="ECO:0000256" key="5">
    <source>
        <dbReference type="HAMAP-Rule" id="MF_00514"/>
    </source>
</evidence>
<dbReference type="InterPro" id="IPR037229">
    <property type="entry name" value="Ribosomal_bL35_sf"/>
</dbReference>
<dbReference type="EMBL" id="NVUU01000080">
    <property type="protein sequence ID" value="PCI92896.1"/>
    <property type="molecule type" value="Genomic_DNA"/>
</dbReference>
<dbReference type="InterPro" id="IPR021137">
    <property type="entry name" value="Ribosomal_bL35-like"/>
</dbReference>
<organism evidence="8 9">
    <name type="scientific">Aerophobetes bacterium</name>
    <dbReference type="NCBI Taxonomy" id="2030807"/>
    <lineage>
        <taxon>Bacteria</taxon>
        <taxon>Candidatus Aerophobota</taxon>
    </lineage>
</organism>
<dbReference type="GO" id="GO:0022625">
    <property type="term" value="C:cytosolic large ribosomal subunit"/>
    <property type="evidence" value="ECO:0007669"/>
    <property type="project" value="TreeGrafter"/>
</dbReference>
<reference evidence="9" key="1">
    <citation type="submission" date="2017-08" db="EMBL/GenBank/DDBJ databases">
        <title>A dynamic microbial community with high functional redundancy inhabits the cold, oxic subseafloor aquifer.</title>
        <authorList>
            <person name="Tully B.J."/>
            <person name="Wheat C.G."/>
            <person name="Glazer B.T."/>
            <person name="Huber J.A."/>
        </authorList>
    </citation>
    <scope>NUCLEOTIDE SEQUENCE [LARGE SCALE GENOMIC DNA]</scope>
</reference>
<protein>
    <recommendedName>
        <fullName evidence="4 5">Large ribosomal subunit protein bL35</fullName>
    </recommendedName>
</protein>
<dbReference type="GO" id="GO:0006412">
    <property type="term" value="P:translation"/>
    <property type="evidence" value="ECO:0007669"/>
    <property type="project" value="UniProtKB-UniRule"/>
</dbReference>
<evidence type="ECO:0000313" key="9">
    <source>
        <dbReference type="Proteomes" id="UP000217838"/>
    </source>
</evidence>
<comment type="caution">
    <text evidence="8">The sequence shown here is derived from an EMBL/GenBank/DDBJ whole genome shotgun (WGS) entry which is preliminary data.</text>
</comment>